<reference evidence="4 5" key="1">
    <citation type="submission" date="2020-07" db="EMBL/GenBank/DDBJ databases">
        <title>Complete genome sequence analysis of Acidithiobacillus ferrivorans XJFY6S-08 reveals extreme environmental adaptation to alpine acid mine drainage.</title>
        <authorList>
            <person name="Yan L."/>
            <person name="Ni Y."/>
        </authorList>
    </citation>
    <scope>NUCLEOTIDE SEQUENCE [LARGE SCALE GENOMIC DNA]</scope>
    <source>
        <strain evidence="4 5">XJFY6S-08</strain>
    </source>
</reference>
<dbReference type="Gene3D" id="3.30.700.10">
    <property type="entry name" value="Glycoprotein, Type 4 Pilin"/>
    <property type="match status" value="1"/>
</dbReference>
<organism evidence="4 5">
    <name type="scientific">Acidithiobacillus ferrivorans</name>
    <dbReference type="NCBI Taxonomy" id="160808"/>
    <lineage>
        <taxon>Bacteria</taxon>
        <taxon>Pseudomonadati</taxon>
        <taxon>Pseudomonadota</taxon>
        <taxon>Acidithiobacillia</taxon>
        <taxon>Acidithiobacillales</taxon>
        <taxon>Acidithiobacillaceae</taxon>
        <taxon>Acidithiobacillus</taxon>
    </lineage>
</organism>
<protein>
    <submittedName>
        <fullName evidence="4">Prepilin-type N-terminal cleavage/methylation domain-containing protein</fullName>
    </submittedName>
</protein>
<dbReference type="Proteomes" id="UP000595420">
    <property type="component" value="Chromosome"/>
</dbReference>
<comment type="similarity">
    <text evidence="1">Belongs to the N-Me-Phe pilin family.</text>
</comment>
<accession>A0A7T5BGC8</accession>
<keyword evidence="3" id="KW-0472">Membrane</keyword>
<dbReference type="EMBL" id="CP059488">
    <property type="protein sequence ID" value="QQD71438.1"/>
    <property type="molecule type" value="Genomic_DNA"/>
</dbReference>
<dbReference type="InterPro" id="IPR045584">
    <property type="entry name" value="Pilin-like"/>
</dbReference>
<dbReference type="PANTHER" id="PTHR30093">
    <property type="entry name" value="GENERAL SECRETION PATHWAY PROTEIN G"/>
    <property type="match status" value="1"/>
</dbReference>
<keyword evidence="2" id="KW-0488">Methylation</keyword>
<gene>
    <name evidence="4" type="ORF">H2515_08030</name>
</gene>
<dbReference type="PANTHER" id="PTHR30093:SF34">
    <property type="entry name" value="PREPILIN PEPTIDASE-DEPENDENT PROTEIN D"/>
    <property type="match status" value="1"/>
</dbReference>
<dbReference type="RefSeq" id="WP_198659795.1">
    <property type="nucleotide sequence ID" value="NZ_CP059488.1"/>
</dbReference>
<evidence type="ECO:0000256" key="1">
    <source>
        <dbReference type="ARBA" id="ARBA00005233"/>
    </source>
</evidence>
<sequence length="176" mass="17408">MSKFVEKAQASAEAGFTLIELMIVIAIIGILAAIAIPQYEQYIVTAKATTVAQDFHQLVTQGTAAVAAATAGQTTSISLPGASAVNTGPGLIDDYNITLNTKLPISPTNSTFGITFVPTGAASAGLQAAVGAALSSMNLQGSGSAGSSTSTSNITGCNGGTSCTVTINSNGGITFS</sequence>
<evidence type="ECO:0000313" key="4">
    <source>
        <dbReference type="EMBL" id="QQD71438.1"/>
    </source>
</evidence>
<dbReference type="InterPro" id="IPR012902">
    <property type="entry name" value="N_methyl_site"/>
</dbReference>
<feature type="transmembrane region" description="Helical" evidence="3">
    <location>
        <begin position="12"/>
        <end position="36"/>
    </location>
</feature>
<dbReference type="AlphaFoldDB" id="A0A7T5BGC8"/>
<keyword evidence="3" id="KW-1133">Transmembrane helix</keyword>
<keyword evidence="3" id="KW-0812">Transmembrane</keyword>
<dbReference type="Pfam" id="PF07963">
    <property type="entry name" value="N_methyl"/>
    <property type="match status" value="1"/>
</dbReference>
<evidence type="ECO:0000313" key="5">
    <source>
        <dbReference type="Proteomes" id="UP000595420"/>
    </source>
</evidence>
<dbReference type="NCBIfam" id="TIGR02532">
    <property type="entry name" value="IV_pilin_GFxxxE"/>
    <property type="match status" value="1"/>
</dbReference>
<name>A0A7T5BGC8_9PROT</name>
<evidence type="ECO:0000256" key="3">
    <source>
        <dbReference type="SAM" id="Phobius"/>
    </source>
</evidence>
<evidence type="ECO:0000256" key="2">
    <source>
        <dbReference type="ARBA" id="ARBA00022481"/>
    </source>
</evidence>
<dbReference type="PROSITE" id="PS00409">
    <property type="entry name" value="PROKAR_NTER_METHYL"/>
    <property type="match status" value="1"/>
</dbReference>
<proteinExistence type="inferred from homology"/>
<dbReference type="SUPFAM" id="SSF54523">
    <property type="entry name" value="Pili subunits"/>
    <property type="match status" value="1"/>
</dbReference>